<dbReference type="OrthoDB" id="5812619at2759"/>
<accession>A0A9N9WLJ5</accession>
<organism evidence="1 2">
    <name type="scientific">Diatraea saccharalis</name>
    <name type="common">sugarcane borer</name>
    <dbReference type="NCBI Taxonomy" id="40085"/>
    <lineage>
        <taxon>Eukaryota</taxon>
        <taxon>Metazoa</taxon>
        <taxon>Ecdysozoa</taxon>
        <taxon>Arthropoda</taxon>
        <taxon>Hexapoda</taxon>
        <taxon>Insecta</taxon>
        <taxon>Pterygota</taxon>
        <taxon>Neoptera</taxon>
        <taxon>Endopterygota</taxon>
        <taxon>Lepidoptera</taxon>
        <taxon>Glossata</taxon>
        <taxon>Ditrysia</taxon>
        <taxon>Pyraloidea</taxon>
        <taxon>Crambidae</taxon>
        <taxon>Crambinae</taxon>
        <taxon>Diatraea</taxon>
    </lineage>
</organism>
<proteinExistence type="predicted"/>
<reference evidence="1" key="2">
    <citation type="submission" date="2022-10" db="EMBL/GenBank/DDBJ databases">
        <authorList>
            <consortium name="ENA_rothamsted_submissions"/>
            <consortium name="culmorum"/>
            <person name="King R."/>
        </authorList>
    </citation>
    <scope>NUCLEOTIDE SEQUENCE</scope>
</reference>
<sequence>MLVKKLENAVITWEQPWYQLSTCLTRPFKEPADAHEEQYEMGTMTKDEIDHIAKNWRKFIKKFDVPDKLICLARWRNKELNQRLPEEKARVFVIAYLARGLKRTMSQIYKHIVSYYGGCNKGQYSKDEEKVMGICFHHCPKKAVTILSTVLAREPRGIYKRLYFTTNGKLSKML</sequence>
<name>A0A9N9WLJ5_9NEOP</name>
<evidence type="ECO:0000313" key="1">
    <source>
        <dbReference type="EMBL" id="CAG9796415.1"/>
    </source>
</evidence>
<protein>
    <submittedName>
        <fullName evidence="1">Uncharacterized protein</fullName>
    </submittedName>
</protein>
<dbReference type="Proteomes" id="UP001153714">
    <property type="component" value="Chromosome 9"/>
</dbReference>
<dbReference type="AlphaFoldDB" id="A0A9N9WLJ5"/>
<reference evidence="1" key="1">
    <citation type="submission" date="2021-12" db="EMBL/GenBank/DDBJ databases">
        <authorList>
            <person name="King R."/>
        </authorList>
    </citation>
    <scope>NUCLEOTIDE SEQUENCE</scope>
</reference>
<gene>
    <name evidence="1" type="ORF">DIATSA_LOCUS13608</name>
</gene>
<keyword evidence="2" id="KW-1185">Reference proteome</keyword>
<evidence type="ECO:0000313" key="2">
    <source>
        <dbReference type="Proteomes" id="UP001153714"/>
    </source>
</evidence>
<dbReference type="EMBL" id="OU893340">
    <property type="protein sequence ID" value="CAG9796415.1"/>
    <property type="molecule type" value="Genomic_DNA"/>
</dbReference>